<name>A0A915JBE2_ROMCU</name>
<reference evidence="2" key="1">
    <citation type="submission" date="2022-11" db="UniProtKB">
        <authorList>
            <consortium name="WormBaseParasite"/>
        </authorList>
    </citation>
    <scope>IDENTIFICATION</scope>
</reference>
<evidence type="ECO:0000313" key="1">
    <source>
        <dbReference type="Proteomes" id="UP000887565"/>
    </source>
</evidence>
<evidence type="ECO:0000313" key="2">
    <source>
        <dbReference type="WBParaSite" id="nRc.2.0.1.t22966-RA"/>
    </source>
</evidence>
<dbReference type="WBParaSite" id="nRc.2.0.1.t22966-RA">
    <property type="protein sequence ID" value="nRc.2.0.1.t22966-RA"/>
    <property type="gene ID" value="nRc.2.0.1.g22966"/>
</dbReference>
<dbReference type="Proteomes" id="UP000887565">
    <property type="component" value="Unplaced"/>
</dbReference>
<accession>A0A915JBE2</accession>
<sequence>MVLHHPNVLLLYFYDIDVVAIFSQYKLDMHDDSCPHVGARKVLDGISKLRLVGLRSRLHARRIRLQVRNPARLLVPNQPSDMTLIELTNSP</sequence>
<organism evidence="1 2">
    <name type="scientific">Romanomermis culicivorax</name>
    <name type="common">Nematode worm</name>
    <dbReference type="NCBI Taxonomy" id="13658"/>
    <lineage>
        <taxon>Eukaryota</taxon>
        <taxon>Metazoa</taxon>
        <taxon>Ecdysozoa</taxon>
        <taxon>Nematoda</taxon>
        <taxon>Enoplea</taxon>
        <taxon>Dorylaimia</taxon>
        <taxon>Mermithida</taxon>
        <taxon>Mermithoidea</taxon>
        <taxon>Mermithidae</taxon>
        <taxon>Romanomermis</taxon>
    </lineage>
</organism>
<proteinExistence type="predicted"/>
<keyword evidence="1" id="KW-1185">Reference proteome</keyword>
<protein>
    <submittedName>
        <fullName evidence="2">Uncharacterized protein</fullName>
    </submittedName>
</protein>
<dbReference type="AlphaFoldDB" id="A0A915JBE2"/>